<evidence type="ECO:0000256" key="1">
    <source>
        <dbReference type="ARBA" id="ARBA00022737"/>
    </source>
</evidence>
<reference evidence="2 3" key="1">
    <citation type="submission" date="2019-05" db="EMBL/GenBank/DDBJ databases">
        <title>Polaribacter aestuariivivens sp. nov., isolated from a tidal flat.</title>
        <authorList>
            <person name="Yoon J.-H."/>
        </authorList>
    </citation>
    <scope>NUCLEOTIDE SEQUENCE [LARGE SCALE GENOMIC DNA]</scope>
    <source>
        <strain evidence="2 3">DBTF-3</strain>
    </source>
</reference>
<organism evidence="2 3">
    <name type="scientific">Polaribacter aestuariivivens</name>
    <dbReference type="NCBI Taxonomy" id="2304626"/>
    <lineage>
        <taxon>Bacteria</taxon>
        <taxon>Pseudomonadati</taxon>
        <taxon>Bacteroidota</taxon>
        <taxon>Flavobacteriia</taxon>
        <taxon>Flavobacteriales</taxon>
        <taxon>Flavobacteriaceae</taxon>
    </lineage>
</organism>
<dbReference type="Pfam" id="PF02985">
    <property type="entry name" value="HEAT"/>
    <property type="match status" value="1"/>
</dbReference>
<keyword evidence="1" id="KW-0677">Repeat</keyword>
<dbReference type="OrthoDB" id="662215at2"/>
<dbReference type="PANTHER" id="PTHR12697:SF5">
    <property type="entry name" value="DEOXYHYPUSINE HYDROXYLASE"/>
    <property type="match status" value="1"/>
</dbReference>
<dbReference type="PANTHER" id="PTHR12697">
    <property type="entry name" value="PBS LYASE HEAT-LIKE PROTEIN"/>
    <property type="match status" value="1"/>
</dbReference>
<comment type="caution">
    <text evidence="2">The sequence shown here is derived from an EMBL/GenBank/DDBJ whole genome shotgun (WGS) entry which is preliminary data.</text>
</comment>
<gene>
    <name evidence="2" type="ORF">FDT66_02540</name>
</gene>
<dbReference type="InterPro" id="IPR016024">
    <property type="entry name" value="ARM-type_fold"/>
</dbReference>
<keyword evidence="3" id="KW-1185">Reference proteome</keyword>
<dbReference type="Proteomes" id="UP000307140">
    <property type="component" value="Unassembled WGS sequence"/>
</dbReference>
<dbReference type="Gene3D" id="1.25.10.10">
    <property type="entry name" value="Leucine-rich Repeat Variant"/>
    <property type="match status" value="1"/>
</dbReference>
<proteinExistence type="predicted"/>
<evidence type="ECO:0000313" key="2">
    <source>
        <dbReference type="EMBL" id="TMM32504.1"/>
    </source>
</evidence>
<name>A0A5S3NCY1_9FLAO</name>
<dbReference type="RefSeq" id="WP_138534712.1">
    <property type="nucleotide sequence ID" value="NZ_VANR01000001.1"/>
</dbReference>
<dbReference type="InterPro" id="IPR000357">
    <property type="entry name" value="HEAT"/>
</dbReference>
<dbReference type="InterPro" id="IPR004155">
    <property type="entry name" value="PBS_lyase_HEAT"/>
</dbReference>
<evidence type="ECO:0000313" key="3">
    <source>
        <dbReference type="Proteomes" id="UP000307140"/>
    </source>
</evidence>
<evidence type="ECO:0008006" key="4">
    <source>
        <dbReference type="Google" id="ProtNLM"/>
    </source>
</evidence>
<accession>A0A5S3NCY1</accession>
<dbReference type="SUPFAM" id="SSF48371">
    <property type="entry name" value="ARM repeat"/>
    <property type="match status" value="1"/>
</dbReference>
<dbReference type="EMBL" id="VANR01000001">
    <property type="protein sequence ID" value="TMM32504.1"/>
    <property type="molecule type" value="Genomic_DNA"/>
</dbReference>
<protein>
    <recommendedName>
        <fullName evidence="4">Zinc-finger domain-containing protein</fullName>
    </recommendedName>
</protein>
<dbReference type="AlphaFoldDB" id="A0A5S3NCY1"/>
<dbReference type="GO" id="GO:0016491">
    <property type="term" value="F:oxidoreductase activity"/>
    <property type="evidence" value="ECO:0007669"/>
    <property type="project" value="TreeGrafter"/>
</dbReference>
<dbReference type="InterPro" id="IPR011989">
    <property type="entry name" value="ARM-like"/>
</dbReference>
<dbReference type="SMART" id="SM00567">
    <property type="entry name" value="EZ_HEAT"/>
    <property type="match status" value="2"/>
</dbReference>
<sequence length="253" mass="28517">MKCNHIQNKLIGFLENSLSEVANSEVKEHLKSCTNCNKELEDVKSFLNILDNQKTEIPSNNLRDNFNKMLASEMANASPKVIPLKPQQDWKSYLKVAASIVIVIGAFLFGKHQSNITKIASVKNEHKEQVLALLENTSASKRILAVTNAEEFTKKDTKIIEALINRLFFDKNANVRSAAAETLAKFSSEIIVRDALIKALETDKNTTVQIELIQILAKIQEKRAIESMKKLLENEETPQYVKQQVELNLPSLL</sequence>